<dbReference type="OrthoDB" id="2363925at2"/>
<evidence type="ECO:0000313" key="2">
    <source>
        <dbReference type="Proteomes" id="UP000323856"/>
    </source>
</evidence>
<dbReference type="EMBL" id="VOBL01000005">
    <property type="protein sequence ID" value="KAA0977906.1"/>
    <property type="molecule type" value="Genomic_DNA"/>
</dbReference>
<organism evidence="1 2">
    <name type="scientific">Paeniglutamicibacter gangotriensis</name>
    <dbReference type="NCBI Taxonomy" id="254787"/>
    <lineage>
        <taxon>Bacteria</taxon>
        <taxon>Bacillati</taxon>
        <taxon>Actinomycetota</taxon>
        <taxon>Actinomycetes</taxon>
        <taxon>Micrococcales</taxon>
        <taxon>Micrococcaceae</taxon>
        <taxon>Paeniglutamicibacter</taxon>
    </lineage>
</organism>
<dbReference type="InterPro" id="IPR007061">
    <property type="entry name" value="MST-like"/>
</dbReference>
<dbReference type="InterPro" id="IPR034660">
    <property type="entry name" value="DinB/YfiT-like"/>
</dbReference>
<dbReference type="Gene3D" id="1.20.120.450">
    <property type="entry name" value="dinb family like domain"/>
    <property type="match status" value="1"/>
</dbReference>
<comment type="caution">
    <text evidence="1">The sequence shown here is derived from an EMBL/GenBank/DDBJ whole genome shotgun (WGS) entry which is preliminary data.</text>
</comment>
<accession>A0A5B0EGU0</accession>
<gene>
    <name evidence="1" type="ORF">FQ154_06505</name>
</gene>
<proteinExistence type="predicted"/>
<protein>
    <submittedName>
        <fullName evidence="1">DUF664 domain-containing protein</fullName>
    </submittedName>
</protein>
<name>A0A5B0EGU0_9MICC</name>
<dbReference type="NCBIfam" id="NF047843">
    <property type="entry name" value="MST_Rv0443"/>
    <property type="match status" value="1"/>
</dbReference>
<dbReference type="SUPFAM" id="SSF109854">
    <property type="entry name" value="DinB/YfiT-like putative metalloenzymes"/>
    <property type="match status" value="1"/>
</dbReference>
<reference evidence="1 2" key="1">
    <citation type="submission" date="2019-07" db="EMBL/GenBank/DDBJ databases">
        <title>Analysis of the biochemical properties, biological activity and biotechnological potential of siderophores and biosurfactants produced by Antarctic psychrotolerant bacteria.</title>
        <authorList>
            <person name="Styczynski M."/>
            <person name="Krucon T."/>
            <person name="Decewicz P."/>
            <person name="Dziewit L."/>
        </authorList>
    </citation>
    <scope>NUCLEOTIDE SEQUENCE [LARGE SCALE GENOMIC DNA]</scope>
    <source>
        <strain evidence="1 2">ANT_H27</strain>
    </source>
</reference>
<dbReference type="RefSeq" id="WP_149619075.1">
    <property type="nucleotide sequence ID" value="NZ_VOBL01000005.1"/>
</dbReference>
<dbReference type="Proteomes" id="UP000323856">
    <property type="component" value="Unassembled WGS sequence"/>
</dbReference>
<dbReference type="AlphaFoldDB" id="A0A5B0EGU0"/>
<sequence length="187" mass="20710">MNENPPDERSWAIALLRDGFTRVHEGIEGLLAEADPRMLGFRTGPNSNSAAWLLWHLTRVQDDHFADLVHALDRGSSTEQRWIEGDWVSRFDLPYSRLDTGYGHTSEQVAAIGMPGTGNLRGYHQDVHEETLKVLGSLSEADLGVVIDTHWDPAVTVAMRLISVLGDTTSHLGQAEFLRGVFADLGH</sequence>
<dbReference type="Pfam" id="PF04978">
    <property type="entry name" value="MST"/>
    <property type="match status" value="1"/>
</dbReference>
<evidence type="ECO:0000313" key="1">
    <source>
        <dbReference type="EMBL" id="KAA0977906.1"/>
    </source>
</evidence>